<dbReference type="InterPro" id="IPR050535">
    <property type="entry name" value="DNA_Repair-Maintenance_Comp"/>
</dbReference>
<feature type="domain" description="Calcineurin-like phosphoesterase" evidence="2">
    <location>
        <begin position="15"/>
        <end position="209"/>
    </location>
</feature>
<dbReference type="SUPFAM" id="SSF56300">
    <property type="entry name" value="Metallo-dependent phosphatases"/>
    <property type="match status" value="1"/>
</dbReference>
<organism evidence="3 4">
    <name type="scientific">Heyndrickxia coagulans</name>
    <name type="common">Weizmannia coagulans</name>
    <dbReference type="NCBI Taxonomy" id="1398"/>
    <lineage>
        <taxon>Bacteria</taxon>
        <taxon>Bacillati</taxon>
        <taxon>Bacillota</taxon>
        <taxon>Bacilli</taxon>
        <taxon>Bacillales</taxon>
        <taxon>Bacillaceae</taxon>
        <taxon>Heyndrickxia</taxon>
    </lineage>
</organism>
<proteinExistence type="predicted"/>
<dbReference type="Proteomes" id="UP000070376">
    <property type="component" value="Unassembled WGS sequence"/>
</dbReference>
<dbReference type="InterPro" id="IPR041796">
    <property type="entry name" value="Mre11_N"/>
</dbReference>
<evidence type="ECO:0000259" key="2">
    <source>
        <dbReference type="Pfam" id="PF00149"/>
    </source>
</evidence>
<dbReference type="InterPro" id="IPR029052">
    <property type="entry name" value="Metallo-depent_PP-like"/>
</dbReference>
<dbReference type="EMBL" id="LRPN01000088">
    <property type="protein sequence ID" value="KWZ80726.1"/>
    <property type="molecule type" value="Genomic_DNA"/>
</dbReference>
<comment type="caution">
    <text evidence="3">The sequence shown here is derived from an EMBL/GenBank/DDBJ whole genome shotgun (WGS) entry which is preliminary data.</text>
</comment>
<dbReference type="InterPro" id="IPR004843">
    <property type="entry name" value="Calcineurin-like_PHP"/>
</dbReference>
<dbReference type="PIRSF" id="PIRSF033091">
    <property type="entry name" value="Pesterase_YhaO"/>
    <property type="match status" value="1"/>
</dbReference>
<dbReference type="Gene3D" id="3.60.21.10">
    <property type="match status" value="1"/>
</dbReference>
<keyword evidence="1" id="KW-0378">Hydrolase</keyword>
<dbReference type="InterPro" id="IPR014576">
    <property type="entry name" value="Pesterase_YhaO"/>
</dbReference>
<accession>A0A133KMJ0</accession>
<dbReference type="GO" id="GO:0016787">
    <property type="term" value="F:hydrolase activity"/>
    <property type="evidence" value="ECO:0007669"/>
    <property type="project" value="UniProtKB-KW"/>
</dbReference>
<evidence type="ECO:0000313" key="3">
    <source>
        <dbReference type="EMBL" id="KWZ80726.1"/>
    </source>
</evidence>
<name>A0A133KMJ0_HEYCO</name>
<evidence type="ECO:0000256" key="1">
    <source>
        <dbReference type="ARBA" id="ARBA00022801"/>
    </source>
</evidence>
<dbReference type="CDD" id="cd00840">
    <property type="entry name" value="MPP_Mre11_N"/>
    <property type="match status" value="1"/>
</dbReference>
<dbReference type="AlphaFoldDB" id="A0A133KMJ0"/>
<dbReference type="Pfam" id="PF00149">
    <property type="entry name" value="Metallophos"/>
    <property type="match status" value="1"/>
</dbReference>
<reference evidence="4" key="1">
    <citation type="submission" date="2016-01" db="EMBL/GenBank/DDBJ databases">
        <authorList>
            <person name="Mitreva M."/>
            <person name="Pepin K.H."/>
            <person name="Mihindukulasuriya K.A."/>
            <person name="Fulton R."/>
            <person name="Fronick C."/>
            <person name="O'Laughlin M."/>
            <person name="Miner T."/>
            <person name="Herter B."/>
            <person name="Rosa B.A."/>
            <person name="Cordes M."/>
            <person name="Tomlinson C."/>
            <person name="Wollam A."/>
            <person name="Palsikar V.B."/>
            <person name="Mardis E.R."/>
            <person name="Wilson R.K."/>
        </authorList>
    </citation>
    <scope>NUCLEOTIDE SEQUENCE [LARGE SCALE GENOMIC DNA]</scope>
    <source>
        <strain evidence="4">GED7749B</strain>
    </source>
</reference>
<protein>
    <submittedName>
        <fullName evidence="3">Ser/Thr phosphatase family protein</fullName>
    </submittedName>
</protein>
<gene>
    <name evidence="3" type="ORF">HMPREF3213_02230</name>
</gene>
<dbReference type="PANTHER" id="PTHR30337">
    <property type="entry name" value="COMPONENT OF ATP-DEPENDENT DSDNA EXONUCLEASE"/>
    <property type="match status" value="1"/>
</dbReference>
<dbReference type="PANTHER" id="PTHR30337:SF7">
    <property type="entry name" value="PHOSPHOESTERASE"/>
    <property type="match status" value="1"/>
</dbReference>
<sequence length="435" mass="48665">MFSFLNLGGSALSFSFIHAADIHLDSPLAGLEQYEGAPVEKIRGATREAFKNLVDAAIERQVHFLIIAGDLYDGNWKDYNTGLFFTSQMVRLQKEGIPVFLIRGNHDAANLMTKSLKLPANVHEFPVKAPETVTLDALGVAIHGQGFAQRAVEENLVKNYPPKKEGYFNIGILHTSATGREGHENYAPCTIEDMMEKQYDYWALGHIHMRELLHPHDPVILFPGNIQGRHIRETGEKGCTYVEVKDDTIEKMEPIPLDVLRWTLCPVDMGDIETMDGLMDAARSALEKAYGEADGRYLAVRFELAGATKMHRELIAKKDLLLNQLRSIALETGFGEIWVEKVKIKTTGLNDADAFSDEQSPIGTVLKFIRSTAENEEMLEALLDEFSDIRQAIPHELKEGEDGFDFSNPGLVKKRIKDVEDFILYSLTETGAEKA</sequence>
<evidence type="ECO:0000313" key="4">
    <source>
        <dbReference type="Proteomes" id="UP000070376"/>
    </source>
</evidence>
<dbReference type="PATRIC" id="fig|1398.22.peg.2237"/>